<keyword evidence="13" id="KW-1185">Reference proteome</keyword>
<dbReference type="HOGENOM" id="CLU_044884_0_0_1"/>
<gene>
    <name evidence="12" type="ORF">PIIN_00085</name>
</gene>
<evidence type="ECO:0000256" key="3">
    <source>
        <dbReference type="ARBA" id="ARBA00022448"/>
    </source>
</evidence>
<name>G4T4X6_SERID</name>
<evidence type="ECO:0000313" key="12">
    <source>
        <dbReference type="EMBL" id="CCA66399.1"/>
    </source>
</evidence>
<comment type="caution">
    <text evidence="12">The sequence shown here is derived from an EMBL/GenBank/DDBJ whole genome shotgun (WGS) entry which is preliminary data.</text>
</comment>
<comment type="subcellular location">
    <subcellularLocation>
        <location evidence="1">Mitochondrion membrane</location>
        <topology evidence="1">Multi-pass membrane protein</topology>
    </subcellularLocation>
</comment>
<sequence>MADIILPLLIVLIAGWIGLLVQVPFTGALIRFRANYTPKGLQLDSEGQAQPYVGPVVSNYFAMLRRILRIEGWPGFWKGYVPSAISSILVVIFVGFIGATIPKTPGASHSITVVNSFHLILYAAFLSLLSTPFTILINRAITTPHRLPWFGLRKSLRVLLTPYELHRPWMLYFEPGFGLLIARSLHVSWLVFVQRGVRRILLPSLNTDIILDGTDNDVSDTFSKLSPVALGFYIFFVILSSIAVLTPLEVISVRLSVQRNHSEAAGFGPAPQDEEDPELEYAGREEDVIALRPEEDPYEGFLHCAKSILQEEGPETLLRGWWITLLASLAGAFS</sequence>
<dbReference type="Proteomes" id="UP000007148">
    <property type="component" value="Unassembled WGS sequence"/>
</dbReference>
<dbReference type="InParanoid" id="G4T4X6"/>
<dbReference type="OrthoDB" id="21292at2759"/>
<dbReference type="Gene3D" id="1.50.40.10">
    <property type="entry name" value="Mitochondrial carrier domain"/>
    <property type="match status" value="2"/>
</dbReference>
<dbReference type="PROSITE" id="PS50920">
    <property type="entry name" value="SOLCAR"/>
    <property type="match status" value="1"/>
</dbReference>
<keyword evidence="7" id="KW-0496">Mitochondrion</keyword>
<dbReference type="eggNOG" id="ENOG502SEE0">
    <property type="taxonomic scope" value="Eukaryota"/>
</dbReference>
<evidence type="ECO:0008006" key="14">
    <source>
        <dbReference type="Google" id="ProtNLM"/>
    </source>
</evidence>
<reference evidence="12 13" key="1">
    <citation type="journal article" date="2011" name="PLoS Pathog.">
        <title>Endophytic Life Strategies Decoded by Genome and Transcriptome Analyses of the Mutualistic Root Symbiont Piriformospora indica.</title>
        <authorList>
            <person name="Zuccaro A."/>
            <person name="Lahrmann U."/>
            <person name="Guldener U."/>
            <person name="Langen G."/>
            <person name="Pfiffi S."/>
            <person name="Biedenkopf D."/>
            <person name="Wong P."/>
            <person name="Samans B."/>
            <person name="Grimm C."/>
            <person name="Basiewicz M."/>
            <person name="Murat C."/>
            <person name="Martin F."/>
            <person name="Kogel K.H."/>
        </authorList>
    </citation>
    <scope>NUCLEOTIDE SEQUENCE [LARGE SCALE GENOMIC DNA]</scope>
    <source>
        <strain evidence="12 13">DSM 11827</strain>
    </source>
</reference>
<keyword evidence="5" id="KW-0677">Repeat</keyword>
<evidence type="ECO:0000256" key="4">
    <source>
        <dbReference type="ARBA" id="ARBA00022692"/>
    </source>
</evidence>
<dbReference type="PANTHER" id="PTHR45624:SF10">
    <property type="entry name" value="SLC (SOLUTE CARRIER) HOMOLOG"/>
    <property type="match status" value="1"/>
</dbReference>
<evidence type="ECO:0000313" key="13">
    <source>
        <dbReference type="Proteomes" id="UP000007148"/>
    </source>
</evidence>
<evidence type="ECO:0000256" key="6">
    <source>
        <dbReference type="ARBA" id="ARBA00022989"/>
    </source>
</evidence>
<feature type="repeat" description="Solcar" evidence="9">
    <location>
        <begin position="2"/>
        <end position="104"/>
    </location>
</feature>
<feature type="transmembrane region" description="Helical" evidence="11">
    <location>
        <begin position="119"/>
        <end position="137"/>
    </location>
</feature>
<feature type="transmembrane region" description="Helical" evidence="11">
    <location>
        <begin position="79"/>
        <end position="99"/>
    </location>
</feature>
<dbReference type="PANTHER" id="PTHR45624">
    <property type="entry name" value="MITOCHONDRIAL BASIC AMINO ACIDS TRANSPORTER-RELATED"/>
    <property type="match status" value="1"/>
</dbReference>
<organism evidence="12 13">
    <name type="scientific">Serendipita indica (strain DSM 11827)</name>
    <name type="common">Root endophyte fungus</name>
    <name type="synonym">Piriformospora indica</name>
    <dbReference type="NCBI Taxonomy" id="1109443"/>
    <lineage>
        <taxon>Eukaryota</taxon>
        <taxon>Fungi</taxon>
        <taxon>Dikarya</taxon>
        <taxon>Basidiomycota</taxon>
        <taxon>Agaricomycotina</taxon>
        <taxon>Agaricomycetes</taxon>
        <taxon>Sebacinales</taxon>
        <taxon>Serendipitaceae</taxon>
        <taxon>Serendipita</taxon>
    </lineage>
</organism>
<evidence type="ECO:0000256" key="10">
    <source>
        <dbReference type="RuleBase" id="RU000488"/>
    </source>
</evidence>
<evidence type="ECO:0000256" key="2">
    <source>
        <dbReference type="ARBA" id="ARBA00006375"/>
    </source>
</evidence>
<comment type="similarity">
    <text evidence="2 10">Belongs to the mitochondrial carrier (TC 2.A.29) family.</text>
</comment>
<protein>
    <recommendedName>
        <fullName evidence="14">Mitochondrial carrier</fullName>
    </recommendedName>
</protein>
<feature type="transmembrane region" description="Helical" evidence="11">
    <location>
        <begin position="230"/>
        <end position="251"/>
    </location>
</feature>
<keyword evidence="8 9" id="KW-0472">Membrane</keyword>
<dbReference type="InterPro" id="IPR050567">
    <property type="entry name" value="Mitochondrial_Carrier"/>
</dbReference>
<evidence type="ECO:0000256" key="5">
    <source>
        <dbReference type="ARBA" id="ARBA00022737"/>
    </source>
</evidence>
<dbReference type="GO" id="GO:0022857">
    <property type="term" value="F:transmembrane transporter activity"/>
    <property type="evidence" value="ECO:0007669"/>
    <property type="project" value="TreeGrafter"/>
</dbReference>
<dbReference type="GO" id="GO:0031966">
    <property type="term" value="C:mitochondrial membrane"/>
    <property type="evidence" value="ECO:0007669"/>
    <property type="project" value="UniProtKB-SubCell"/>
</dbReference>
<evidence type="ECO:0000256" key="9">
    <source>
        <dbReference type="PROSITE-ProRule" id="PRU00282"/>
    </source>
</evidence>
<evidence type="ECO:0000256" key="8">
    <source>
        <dbReference type="ARBA" id="ARBA00023136"/>
    </source>
</evidence>
<dbReference type="Pfam" id="PF00153">
    <property type="entry name" value="Mito_carr"/>
    <property type="match status" value="1"/>
</dbReference>
<proteinExistence type="inferred from homology"/>
<dbReference type="InterPro" id="IPR023395">
    <property type="entry name" value="MCP_dom_sf"/>
</dbReference>
<accession>G4T4X6</accession>
<keyword evidence="4 9" id="KW-0812">Transmembrane</keyword>
<dbReference type="AlphaFoldDB" id="G4T4X6"/>
<feature type="transmembrane region" description="Helical" evidence="11">
    <location>
        <begin position="6"/>
        <end position="30"/>
    </location>
</feature>
<evidence type="ECO:0000256" key="7">
    <source>
        <dbReference type="ARBA" id="ARBA00023128"/>
    </source>
</evidence>
<dbReference type="OMA" id="ITTPHRL"/>
<dbReference type="InterPro" id="IPR018108">
    <property type="entry name" value="MCP_transmembrane"/>
</dbReference>
<dbReference type="SUPFAM" id="SSF103506">
    <property type="entry name" value="Mitochondrial carrier"/>
    <property type="match status" value="1"/>
</dbReference>
<evidence type="ECO:0000256" key="11">
    <source>
        <dbReference type="SAM" id="Phobius"/>
    </source>
</evidence>
<keyword evidence="6 11" id="KW-1133">Transmembrane helix</keyword>
<keyword evidence="3 10" id="KW-0813">Transport</keyword>
<evidence type="ECO:0000256" key="1">
    <source>
        <dbReference type="ARBA" id="ARBA00004225"/>
    </source>
</evidence>
<feature type="transmembrane region" description="Helical" evidence="11">
    <location>
        <begin position="169"/>
        <end position="192"/>
    </location>
</feature>
<dbReference type="STRING" id="1109443.G4T4X6"/>
<dbReference type="EMBL" id="CAFZ01000001">
    <property type="protein sequence ID" value="CCA66399.1"/>
    <property type="molecule type" value="Genomic_DNA"/>
</dbReference>